<organism evidence="2 3">
    <name type="scientific">Burkholderia vietnamiensis (strain G4 / LMG 22486)</name>
    <name type="common">Burkholderia cepacia (strain R1808)</name>
    <dbReference type="NCBI Taxonomy" id="269482"/>
    <lineage>
        <taxon>Bacteria</taxon>
        <taxon>Pseudomonadati</taxon>
        <taxon>Pseudomonadota</taxon>
        <taxon>Betaproteobacteria</taxon>
        <taxon>Burkholderiales</taxon>
        <taxon>Burkholderiaceae</taxon>
        <taxon>Burkholderia</taxon>
        <taxon>Burkholderia cepacia complex</taxon>
    </lineage>
</organism>
<evidence type="ECO:0000256" key="1">
    <source>
        <dbReference type="SAM" id="MobiDB-lite"/>
    </source>
</evidence>
<accession>A4JU11</accession>
<sequence>MNECPNDRVATDAPRRPLRPAPKALALAQEILGSGFEADHKHINAFFAALRANGLPIELACFGPRAVDAKPVVLEVADRNLRAAAESRIRRRIESINRKIGGSVAATVNQFDPARLGGSGAAGRQRDRARASEVRNILRSQADRLQAELDRRANEAAQTLHPTDSANLREEPRHE</sequence>
<feature type="compositionally biased region" description="Polar residues" evidence="1">
    <location>
        <begin position="156"/>
        <end position="166"/>
    </location>
</feature>
<dbReference type="KEGG" id="bvi:Bcep1808_6877"/>
<gene>
    <name evidence="2" type="ordered locus">Bcep1808_6877</name>
</gene>
<dbReference type="Proteomes" id="UP000002287">
    <property type="component" value="Plasmid pBVIE01"/>
</dbReference>
<dbReference type="AlphaFoldDB" id="A4JU11"/>
<name>A4JU11_BURVG</name>
<evidence type="ECO:0000313" key="2">
    <source>
        <dbReference type="EMBL" id="ABO59764.1"/>
    </source>
</evidence>
<protein>
    <submittedName>
        <fullName evidence="2">Uncharacterized protein</fullName>
    </submittedName>
</protein>
<feature type="compositionally biased region" description="Basic and acidic residues" evidence="1">
    <location>
        <begin position="124"/>
        <end position="133"/>
    </location>
</feature>
<geneLocation type="plasmid" evidence="2 3">
    <name>pBVIE01</name>
</geneLocation>
<dbReference type="EMBL" id="CP000617">
    <property type="protein sequence ID" value="ABO59764.1"/>
    <property type="molecule type" value="Genomic_DNA"/>
</dbReference>
<dbReference type="HOGENOM" id="CLU_1529780_0_0_4"/>
<proteinExistence type="predicted"/>
<feature type="region of interest" description="Disordered" evidence="1">
    <location>
        <begin position="113"/>
        <end position="135"/>
    </location>
</feature>
<feature type="region of interest" description="Disordered" evidence="1">
    <location>
        <begin position="148"/>
        <end position="175"/>
    </location>
</feature>
<reference evidence="2 3" key="1">
    <citation type="submission" date="2007-03" db="EMBL/GenBank/DDBJ databases">
        <title>Complete sequence of plasmid pBVIE01 of Burkholderia vietnamiensis G4.</title>
        <authorList>
            <consortium name="US DOE Joint Genome Institute"/>
            <person name="Copeland A."/>
            <person name="Lucas S."/>
            <person name="Lapidus A."/>
            <person name="Barry K."/>
            <person name="Detter J.C."/>
            <person name="Glavina del Rio T."/>
            <person name="Hammon N."/>
            <person name="Israni S."/>
            <person name="Dalin E."/>
            <person name="Tice H."/>
            <person name="Pitluck S."/>
            <person name="Chain P."/>
            <person name="Malfatti S."/>
            <person name="Shin M."/>
            <person name="Vergez L."/>
            <person name="Schmutz J."/>
            <person name="Larimer F."/>
            <person name="Land M."/>
            <person name="Hauser L."/>
            <person name="Kyrpides N."/>
            <person name="Tiedje J."/>
            <person name="Richardson P."/>
        </authorList>
    </citation>
    <scope>NUCLEOTIDE SEQUENCE [LARGE SCALE GENOMIC DNA]</scope>
    <source>
        <strain evidence="3">G4 / LMG 22486</strain>
        <plasmid evidence="2 3">pBVIE01</plasmid>
    </source>
</reference>
<evidence type="ECO:0000313" key="3">
    <source>
        <dbReference type="Proteomes" id="UP000002287"/>
    </source>
</evidence>
<keyword evidence="2" id="KW-0614">Plasmid</keyword>